<comment type="similarity">
    <text evidence="1">Belongs to the SAPS family.</text>
</comment>
<dbReference type="GO" id="GO:0005829">
    <property type="term" value="C:cytosol"/>
    <property type="evidence" value="ECO:0007669"/>
    <property type="project" value="TreeGrafter"/>
</dbReference>
<keyword evidence="5" id="KW-1185">Reference proteome</keyword>
<evidence type="ECO:0000256" key="2">
    <source>
        <dbReference type="ARBA" id="ARBA00023306"/>
    </source>
</evidence>
<evidence type="ECO:0000313" key="4">
    <source>
        <dbReference type="EMBL" id="CAD6195257.1"/>
    </source>
</evidence>
<dbReference type="Proteomes" id="UP000835052">
    <property type="component" value="Unassembled WGS sequence"/>
</dbReference>
<gene>
    <name evidence="4" type="ORF">CAUJ_LOCUS11176</name>
</gene>
<protein>
    <submittedName>
        <fullName evidence="4">Uncharacterized protein</fullName>
    </submittedName>
</protein>
<feature type="region of interest" description="Disordered" evidence="3">
    <location>
        <begin position="531"/>
        <end position="553"/>
    </location>
</feature>
<dbReference type="PANTHER" id="PTHR12634">
    <property type="entry name" value="SIT4 YEAST -ASSOCIATING PROTEIN-RELATED"/>
    <property type="match status" value="1"/>
</dbReference>
<evidence type="ECO:0000313" key="5">
    <source>
        <dbReference type="Proteomes" id="UP000835052"/>
    </source>
</evidence>
<sequence>MFWDLQTEQNSLVKLLNTKNFTFEQVIEDPFLLQEVRYGNEALKEFFTKEENLVKLVNTALRPKIDASLPLKLQYRKAHICSEVLTVRSVESIYEALVTNEKVKTVMRDFLNDDSPVDHLIAGFYQRIIEHLLMRNFNATFELLKSSSFFEKSLKNLHLGSIEELLENLIKIPIIANDGNLMRQWFVDESFMSRLINCIDYSSPDAVNENAADTYIEIMKELRDKLYSYLKVGDALHNAGKNADLIISVTEKLMAAVENKSSPSRNSVVKACAKILEELIQTNFVMNAPSQHAANTGERKASNGASLKKTHSAPDPLKEAETIASQALPAVLQLLLEDLQGEKVLWRPLLNLILAISNTNFTHTQFAIYKAFQETSFLKIVEAAEKLPLSSMLHTLVQRVVIFGLYTKCEDRRTSPLVEYYLKTCGLLEHIKKSLDQLESRNRVEKAALRTFYTNILVGIYKARKSAAATSLVPKILESSTIWSELLPFVDEYLAKNKVRPSKKKQEIDYSAFDITDKDFLNDSFTEDLDESGENSFDFGQSPTEGNKKDDADNEFEKICSERKKLPSFDNFFGPSETSMGTKNDDWPGAQSEGVKKLSEEWPWPGVSPTRPPETFKTGNHASIFVPDNDSSDEETVRFEGFSDSAKAMEIRRQKLAMTRISFAFDPRATPKKAEDSSQVSEETWPGVKNLEEGESEDWPLNDAHSADPNDAVTRGLANGIALPNLNESHA</sequence>
<dbReference type="PANTHER" id="PTHR12634:SF8">
    <property type="entry name" value="FIERY MOUNTAIN, ISOFORM D"/>
    <property type="match status" value="1"/>
</dbReference>
<dbReference type="InterPro" id="IPR007587">
    <property type="entry name" value="SAPS"/>
</dbReference>
<dbReference type="EMBL" id="CAJGYM010000053">
    <property type="protein sequence ID" value="CAD6195257.1"/>
    <property type="molecule type" value="Genomic_DNA"/>
</dbReference>
<proteinExistence type="inferred from homology"/>
<keyword evidence="2" id="KW-0131">Cell cycle</keyword>
<accession>A0A8S1HJR2</accession>
<feature type="region of interest" description="Disordered" evidence="3">
    <location>
        <begin position="667"/>
        <end position="716"/>
    </location>
</feature>
<reference evidence="4" key="1">
    <citation type="submission" date="2020-10" db="EMBL/GenBank/DDBJ databases">
        <authorList>
            <person name="Kikuchi T."/>
        </authorList>
    </citation>
    <scope>NUCLEOTIDE SEQUENCE</scope>
    <source>
        <strain evidence="4">NKZ352</strain>
    </source>
</reference>
<evidence type="ECO:0000256" key="1">
    <source>
        <dbReference type="ARBA" id="ARBA00006180"/>
    </source>
</evidence>
<name>A0A8S1HJR2_9PELO</name>
<evidence type="ECO:0000256" key="3">
    <source>
        <dbReference type="SAM" id="MobiDB-lite"/>
    </source>
</evidence>
<dbReference type="GO" id="GO:0019903">
    <property type="term" value="F:protein phosphatase binding"/>
    <property type="evidence" value="ECO:0007669"/>
    <property type="project" value="InterPro"/>
</dbReference>
<dbReference type="GO" id="GO:0019888">
    <property type="term" value="F:protein phosphatase regulator activity"/>
    <property type="evidence" value="ECO:0007669"/>
    <property type="project" value="TreeGrafter"/>
</dbReference>
<feature type="region of interest" description="Disordered" evidence="3">
    <location>
        <begin position="291"/>
        <end position="313"/>
    </location>
</feature>
<dbReference type="OrthoDB" id="295029at2759"/>
<dbReference type="AlphaFoldDB" id="A0A8S1HJR2"/>
<feature type="region of interest" description="Disordered" evidence="3">
    <location>
        <begin position="601"/>
        <end position="637"/>
    </location>
</feature>
<feature type="compositionally biased region" description="Polar residues" evidence="3">
    <location>
        <begin position="534"/>
        <end position="545"/>
    </location>
</feature>
<dbReference type="Pfam" id="PF04499">
    <property type="entry name" value="SAPS"/>
    <property type="match status" value="1"/>
</dbReference>
<dbReference type="GO" id="GO:0005634">
    <property type="term" value="C:nucleus"/>
    <property type="evidence" value="ECO:0007669"/>
    <property type="project" value="TreeGrafter"/>
</dbReference>
<organism evidence="4 5">
    <name type="scientific">Caenorhabditis auriculariae</name>
    <dbReference type="NCBI Taxonomy" id="2777116"/>
    <lineage>
        <taxon>Eukaryota</taxon>
        <taxon>Metazoa</taxon>
        <taxon>Ecdysozoa</taxon>
        <taxon>Nematoda</taxon>
        <taxon>Chromadorea</taxon>
        <taxon>Rhabditida</taxon>
        <taxon>Rhabditina</taxon>
        <taxon>Rhabditomorpha</taxon>
        <taxon>Rhabditoidea</taxon>
        <taxon>Rhabditidae</taxon>
        <taxon>Peloderinae</taxon>
        <taxon>Caenorhabditis</taxon>
    </lineage>
</organism>
<comment type="caution">
    <text evidence="4">The sequence shown here is derived from an EMBL/GenBank/DDBJ whole genome shotgun (WGS) entry which is preliminary data.</text>
</comment>